<gene>
    <name evidence="10" type="primary">recC</name>
    <name evidence="12" type="ORF">SAMN05216339_101327</name>
</gene>
<dbReference type="GO" id="GO:0008854">
    <property type="term" value="F:exodeoxyribonuclease V activity"/>
    <property type="evidence" value="ECO:0007669"/>
    <property type="project" value="InterPro"/>
</dbReference>
<keyword evidence="2 10" id="KW-0547">Nucleotide-binding</keyword>
<dbReference type="RefSeq" id="WP_083414646.1">
    <property type="nucleotide sequence ID" value="NZ_FPBL01000001.1"/>
</dbReference>
<dbReference type="SUPFAM" id="SSF52980">
    <property type="entry name" value="Restriction endonuclease-like"/>
    <property type="match status" value="1"/>
</dbReference>
<evidence type="ECO:0000256" key="9">
    <source>
        <dbReference type="ARBA" id="ARBA00023204"/>
    </source>
</evidence>
<name>A0A1I7F767_9PROT</name>
<dbReference type="Gene3D" id="3.40.50.10930">
    <property type="match status" value="1"/>
</dbReference>
<dbReference type="Gene3D" id="1.10.10.160">
    <property type="match status" value="1"/>
</dbReference>
<evidence type="ECO:0000256" key="10">
    <source>
        <dbReference type="HAMAP-Rule" id="MF_01486"/>
    </source>
</evidence>
<protein>
    <recommendedName>
        <fullName evidence="10">RecBCD enzyme subunit RecC</fullName>
    </recommendedName>
    <alternativeName>
        <fullName evidence="10">Exonuclease V subunit RecC</fullName>
        <shortName evidence="10">ExoV subunit RecC</shortName>
    </alternativeName>
    <alternativeName>
        <fullName evidence="10">Helicase/nuclease RecBCD subunit RecC</fullName>
    </alternativeName>
</protein>
<comment type="similarity">
    <text evidence="10">Belongs to the RecC family.</text>
</comment>
<organism evidence="12 13">
    <name type="scientific">Nitrosomonas eutropha</name>
    <dbReference type="NCBI Taxonomy" id="916"/>
    <lineage>
        <taxon>Bacteria</taxon>
        <taxon>Pseudomonadati</taxon>
        <taxon>Pseudomonadota</taxon>
        <taxon>Betaproteobacteria</taxon>
        <taxon>Nitrosomonadales</taxon>
        <taxon>Nitrosomonadaceae</taxon>
        <taxon>Nitrosomonas</taxon>
    </lineage>
</organism>
<sequence length="1189" mass="134567">MPEGQGQFTSGFMVIHGNQPELLRQLLVHWFKAHPLDPLEDETILVQSNGIAQWLKLALAANATDAPDSGCGIAAALDMLLPARFIWRVYRAVLGPNAVPDTSPFDKPLLIWRLMRLLPDVVPLPGYEPLARFLEQDNDLRKRYQLAEKIADLFDQYQVYRADWLAAWGRGEHVLYNTHHIARPLDATHCWQAMLWRALLEDVGAAAGQSSRAVVHQRFLDAAKQLKKRPDGLPHRISVFGLSSLPRQSLEVLLAISPVTQVLLCVHNPCEHYWANLFSEKDHARRTSNRHARKSNTPANITEDALHLYAHPLLAAWGKQGRDYIALLDELDEPDAYRARFEQVGERIDLFQSHGESTLLNQLQDDIRLLRTVDESRDTWPAVDPASDRSIRFHRAHSIQREVEILHDQLLAAFNADATLRPRDVIVMVPDINAYAPHIEAVFGQVEHSDARYIPFSMADLTQRQQAPLVFALEFLLDVPESRLTVSDLLDLLNVPAVRQYFGIAGDDLPRLHQWIRQTNIRWGLSARHRAKFIQESHEQNTWSQGLKRMLLGYAVGCDPTGRADYSWRDIEPYGEISGLEAALVGPLARLLIQLETLAETFAEPAAPAVWGQRLQFLLQDFFKSETAEDTALLLQLQASLHAWLEACTAAGFTEMIPLAVIREYWLAQIDQPNLAQRFMAGALTFATLMPMRAIPFRMICLLGMNDGEFPRTRPPVDFDLMAQDIRPGDRSRREDDRYLFLEALLSAREKLHISWVGKSMLDNSDLPPSVLVSQLRDHIAACWQLADSPDNDLLAALTVEHKLQAFSQDYFGKDPATSALFTYAREWERKLTSPPAPASTEPPLSLPVFNNPVSLGQLIAFLKDPVKTFCRERLGIYYEMDDLTSEDHEPFILDGLEQWSLQDQLIQARLDAVNHENDEIAAVEQQLDRTWRRGELPLGGMADLLKATLADPLDKMFTCYREAITSWPFPLEDQTFEYPYVTTNGVAITVQGRITQRYCMHDASNTSNTNNGDKYCRIELSSSNLLKNNKCRHEKLLAAWIFHLAAHLDSQPITTIIIGKNDPVQINPLAPDLARKYFNTIIEAYVNGLCTPLPLAPKTGFAWLEKEGIPFNGPLTACKQKAVGTARSQYEDGHQHTGEASQNAYLQRFYPAFAQLWSNGRFTQLCDDLYAPLMQHVGKPKVNTWNPE</sequence>
<dbReference type="Gene3D" id="3.40.50.300">
    <property type="entry name" value="P-loop containing nucleotide triphosphate hydrolases"/>
    <property type="match status" value="2"/>
</dbReference>
<dbReference type="Gene3D" id="1.10.10.990">
    <property type="match status" value="1"/>
</dbReference>
<dbReference type="OrthoDB" id="9762834at2"/>
<dbReference type="InterPro" id="IPR006697">
    <property type="entry name" value="RecC"/>
</dbReference>
<keyword evidence="6 10" id="KW-0269">Exonuclease</keyword>
<keyword evidence="5 10" id="KW-0347">Helicase</keyword>
<dbReference type="GO" id="GO:0000724">
    <property type="term" value="P:double-strand break repair via homologous recombination"/>
    <property type="evidence" value="ECO:0007669"/>
    <property type="project" value="UniProtKB-UniRule"/>
</dbReference>
<feature type="domain" description="RecC C-terminal" evidence="11">
    <location>
        <begin position="852"/>
        <end position="1107"/>
    </location>
</feature>
<evidence type="ECO:0000256" key="8">
    <source>
        <dbReference type="ARBA" id="ARBA00023125"/>
    </source>
</evidence>
<evidence type="ECO:0000256" key="4">
    <source>
        <dbReference type="ARBA" id="ARBA00022801"/>
    </source>
</evidence>
<dbReference type="HAMAP" id="MF_01486">
    <property type="entry name" value="RecC"/>
    <property type="match status" value="1"/>
</dbReference>
<evidence type="ECO:0000256" key="1">
    <source>
        <dbReference type="ARBA" id="ARBA00022722"/>
    </source>
</evidence>
<keyword evidence="4 10" id="KW-0378">Hydrolase</keyword>
<dbReference type="InterPro" id="IPR011335">
    <property type="entry name" value="Restrct_endonuc-II-like"/>
</dbReference>
<dbReference type="Pfam" id="PF17946">
    <property type="entry name" value="RecC_C"/>
    <property type="match status" value="1"/>
</dbReference>
<comment type="subunit">
    <text evidence="10">Heterotrimer of RecB, RecC and RecD. All subunits contribute to DNA-binding.</text>
</comment>
<dbReference type="Pfam" id="PF04257">
    <property type="entry name" value="Exonuc_V_gamma"/>
    <property type="match status" value="1"/>
</dbReference>
<dbReference type="PANTHER" id="PTHR30591:SF1">
    <property type="entry name" value="RECBCD ENZYME SUBUNIT RECC"/>
    <property type="match status" value="1"/>
</dbReference>
<comment type="function">
    <text evidence="10">A helicase/nuclease that prepares dsDNA breaks (DSB) for recombinational DNA repair. Binds to DSBs and unwinds DNA via a highly rapid and processive ATP-dependent bidirectional helicase activity. Unwinds dsDNA until it encounters a Chi (crossover hotspot instigator) sequence from the 3' direction. Cuts ssDNA a few nucleotides 3' to the Chi site. The properties and activities of the enzyme are changed at Chi. The Chi-altered holoenzyme produces a long 3'-ssDNA overhang and facilitates RecA-binding to the ssDNA for homologous DNA recombination and repair. Holoenzyme degrades any linearized DNA that is unable to undergo homologous recombination. In the holoenzyme this subunit recognizes the wild-type Chi sequence, and when added to isolated RecB increases its ATP-dependent helicase processivity.</text>
</comment>
<dbReference type="AlphaFoldDB" id="A0A1I7F767"/>
<keyword evidence="8 10" id="KW-0238">DNA-binding</keyword>
<evidence type="ECO:0000256" key="6">
    <source>
        <dbReference type="ARBA" id="ARBA00022839"/>
    </source>
</evidence>
<accession>A0A1I7F767</accession>
<dbReference type="GO" id="GO:0005524">
    <property type="term" value="F:ATP binding"/>
    <property type="evidence" value="ECO:0007669"/>
    <property type="project" value="UniProtKB-UniRule"/>
</dbReference>
<dbReference type="PANTHER" id="PTHR30591">
    <property type="entry name" value="RECBCD ENZYME SUBUNIT RECC"/>
    <property type="match status" value="1"/>
</dbReference>
<dbReference type="InterPro" id="IPR041500">
    <property type="entry name" value="RecC_C"/>
</dbReference>
<evidence type="ECO:0000256" key="2">
    <source>
        <dbReference type="ARBA" id="ARBA00022741"/>
    </source>
</evidence>
<dbReference type="GO" id="GO:0003677">
    <property type="term" value="F:DNA binding"/>
    <property type="evidence" value="ECO:0007669"/>
    <property type="project" value="UniProtKB-UniRule"/>
</dbReference>
<comment type="miscellaneous">
    <text evidence="10">In the RecBCD complex, RecB has a slow 3'-5' helicase, an exonuclease activity and loads RecA onto ssDNA, RecD has a fast 5'-3' helicase activity, while RecC stimulates the ATPase and processivity of the RecB helicase and contributes to recognition of the Chi site.</text>
</comment>
<dbReference type="NCBIfam" id="TIGR01450">
    <property type="entry name" value="recC"/>
    <property type="match status" value="1"/>
</dbReference>
<keyword evidence="7 10" id="KW-0067">ATP-binding</keyword>
<dbReference type="PIRSF" id="PIRSF000980">
    <property type="entry name" value="RecC"/>
    <property type="match status" value="1"/>
</dbReference>
<dbReference type="InterPro" id="IPR027417">
    <property type="entry name" value="P-loop_NTPase"/>
</dbReference>
<evidence type="ECO:0000256" key="7">
    <source>
        <dbReference type="ARBA" id="ARBA00022840"/>
    </source>
</evidence>
<keyword evidence="9 10" id="KW-0234">DNA repair</keyword>
<dbReference type="GO" id="GO:0003678">
    <property type="term" value="F:DNA helicase activity"/>
    <property type="evidence" value="ECO:0007669"/>
    <property type="project" value="UniProtKB-UniRule"/>
</dbReference>
<reference evidence="12 13" key="1">
    <citation type="submission" date="2016-10" db="EMBL/GenBank/DDBJ databases">
        <authorList>
            <person name="de Groot N.N."/>
        </authorList>
    </citation>
    <scope>NUCLEOTIDE SEQUENCE [LARGE SCALE GENOMIC DNA]</scope>
    <source>
        <strain evidence="12 13">Nm24</strain>
    </source>
</reference>
<keyword evidence="3 10" id="KW-0227">DNA damage</keyword>
<dbReference type="GO" id="GO:0009338">
    <property type="term" value="C:exodeoxyribonuclease V complex"/>
    <property type="evidence" value="ECO:0007669"/>
    <property type="project" value="InterPro"/>
</dbReference>
<dbReference type="InterPro" id="IPR013986">
    <property type="entry name" value="DExx_box_DNA_helicase_dom_sf"/>
</dbReference>
<dbReference type="EMBL" id="FPBL01000001">
    <property type="protein sequence ID" value="SFU32004.1"/>
    <property type="molecule type" value="Genomic_DNA"/>
</dbReference>
<evidence type="ECO:0000313" key="13">
    <source>
        <dbReference type="Proteomes" id="UP000183926"/>
    </source>
</evidence>
<evidence type="ECO:0000259" key="11">
    <source>
        <dbReference type="Pfam" id="PF17946"/>
    </source>
</evidence>
<dbReference type="SUPFAM" id="SSF52540">
    <property type="entry name" value="P-loop containing nucleoside triphosphate hydrolases"/>
    <property type="match status" value="2"/>
</dbReference>
<proteinExistence type="inferred from homology"/>
<evidence type="ECO:0000256" key="5">
    <source>
        <dbReference type="ARBA" id="ARBA00022806"/>
    </source>
</evidence>
<keyword evidence="1 10" id="KW-0540">Nuclease</keyword>
<dbReference type="Proteomes" id="UP000183926">
    <property type="component" value="Unassembled WGS sequence"/>
</dbReference>
<evidence type="ECO:0000313" key="12">
    <source>
        <dbReference type="EMBL" id="SFU32004.1"/>
    </source>
</evidence>
<evidence type="ECO:0000256" key="3">
    <source>
        <dbReference type="ARBA" id="ARBA00022763"/>
    </source>
</evidence>